<name>A0ABU0MYN9_9FIRM</name>
<keyword evidence="1" id="KW-0808">Transferase</keyword>
<keyword evidence="1" id="KW-0489">Methyltransferase</keyword>
<proteinExistence type="predicted"/>
<accession>A0ABU0MYN9</accession>
<dbReference type="GO" id="GO:0008168">
    <property type="term" value="F:methyltransferase activity"/>
    <property type="evidence" value="ECO:0007669"/>
    <property type="project" value="UniProtKB-KW"/>
</dbReference>
<protein>
    <submittedName>
        <fullName evidence="1">DNA modification methylase</fullName>
    </submittedName>
</protein>
<dbReference type="EMBL" id="JAUSWG010000004">
    <property type="protein sequence ID" value="MDQ0556037.1"/>
    <property type="molecule type" value="Genomic_DNA"/>
</dbReference>
<organism evidence="1 2">
    <name type="scientific">Paraclostridium ghonii</name>
    <dbReference type="NCBI Taxonomy" id="29358"/>
    <lineage>
        <taxon>Bacteria</taxon>
        <taxon>Bacillati</taxon>
        <taxon>Bacillota</taxon>
        <taxon>Clostridia</taxon>
        <taxon>Peptostreptococcales</taxon>
        <taxon>Peptostreptococcaceae</taxon>
        <taxon>Paraclostridium</taxon>
    </lineage>
</organism>
<sequence length="36" mass="4145">MKLCICIVTNSKGINIIDIEKINHYMKVIKNSLQLI</sequence>
<evidence type="ECO:0000313" key="1">
    <source>
        <dbReference type="EMBL" id="MDQ0556037.1"/>
    </source>
</evidence>
<keyword evidence="2" id="KW-1185">Reference proteome</keyword>
<evidence type="ECO:0000313" key="2">
    <source>
        <dbReference type="Proteomes" id="UP001232584"/>
    </source>
</evidence>
<dbReference type="Proteomes" id="UP001232584">
    <property type="component" value="Unassembled WGS sequence"/>
</dbReference>
<comment type="caution">
    <text evidence="1">The sequence shown here is derived from an EMBL/GenBank/DDBJ whole genome shotgun (WGS) entry which is preliminary data.</text>
</comment>
<gene>
    <name evidence="1" type="ORF">QOZ92_001150</name>
</gene>
<reference evidence="1 2" key="1">
    <citation type="submission" date="2023-07" db="EMBL/GenBank/DDBJ databases">
        <title>Genomic Encyclopedia of Type Strains, Phase IV (KMG-IV): sequencing the most valuable type-strain genomes for metagenomic binning, comparative biology and taxonomic classification.</title>
        <authorList>
            <person name="Goeker M."/>
        </authorList>
    </citation>
    <scope>NUCLEOTIDE SEQUENCE [LARGE SCALE GENOMIC DNA]</scope>
    <source>
        <strain evidence="1 2">DSM 15049</strain>
    </source>
</reference>
<dbReference type="GO" id="GO:0032259">
    <property type="term" value="P:methylation"/>
    <property type="evidence" value="ECO:0007669"/>
    <property type="project" value="UniProtKB-KW"/>
</dbReference>